<accession>H1LDY1</accession>
<gene>
    <name evidence="1" type="ORF">HMPREF9104_00807</name>
</gene>
<name>H1LDY1_9LACO</name>
<reference evidence="1 2" key="1">
    <citation type="submission" date="2011-09" db="EMBL/GenBank/DDBJ databases">
        <authorList>
            <person name="Weinstock G."/>
            <person name="Sodergren E."/>
            <person name="Clifton S."/>
            <person name="Fulton L."/>
            <person name="Fulton B."/>
            <person name="Courtney L."/>
            <person name="Fronick C."/>
            <person name="Harrison M."/>
            <person name="Strong C."/>
            <person name="Farmer C."/>
            <person name="Delahaunty K."/>
            <person name="Markovic C."/>
            <person name="Hall O."/>
            <person name="Minx P."/>
            <person name="Tomlinson C."/>
            <person name="Mitreva M."/>
            <person name="Hou S."/>
            <person name="Chen J."/>
            <person name="Wollam A."/>
            <person name="Pepin K.H."/>
            <person name="Johnson M."/>
            <person name="Bhonagiri V."/>
            <person name="Zhang X."/>
            <person name="Suruliraj S."/>
            <person name="Warren W."/>
            <person name="Chinwalla A."/>
            <person name="Mardis E.R."/>
            <person name="Wilson R.K."/>
        </authorList>
    </citation>
    <scope>NUCLEOTIDE SEQUENCE [LARGE SCALE GENOMIC DNA]</scope>
    <source>
        <strain evidence="1 2">F0435</strain>
    </source>
</reference>
<comment type="caution">
    <text evidence="1">The sequence shown here is derived from an EMBL/GenBank/DDBJ whole genome shotgun (WGS) entry which is preliminary data.</text>
</comment>
<evidence type="ECO:0000313" key="1">
    <source>
        <dbReference type="EMBL" id="EHO52913.1"/>
    </source>
</evidence>
<evidence type="ECO:0000313" key="2">
    <source>
        <dbReference type="Proteomes" id="UP000005025"/>
    </source>
</evidence>
<dbReference type="EMBL" id="AGRJ01000082">
    <property type="protein sequence ID" value="EHO52913.1"/>
    <property type="molecule type" value="Genomic_DNA"/>
</dbReference>
<dbReference type="AlphaFoldDB" id="H1LDY1"/>
<proteinExistence type="predicted"/>
<organism evidence="1 2">
    <name type="scientific">Lentilactobacillus kisonensis F0435</name>
    <dbReference type="NCBI Taxonomy" id="797516"/>
    <lineage>
        <taxon>Bacteria</taxon>
        <taxon>Bacillati</taxon>
        <taxon>Bacillota</taxon>
        <taxon>Bacilli</taxon>
        <taxon>Lactobacillales</taxon>
        <taxon>Lactobacillaceae</taxon>
        <taxon>Lentilactobacillus</taxon>
    </lineage>
</organism>
<sequence>MADIINRHVKSLKGTLKRNLATQYTTTSYSNFFNCHREILPFDKNGGAFKITLNIPGCL</sequence>
<dbReference type="Proteomes" id="UP000005025">
    <property type="component" value="Unassembled WGS sequence"/>
</dbReference>
<dbReference type="HOGENOM" id="CLU_2954760_0_0_9"/>
<protein>
    <submittedName>
        <fullName evidence="1">Uncharacterized protein</fullName>
    </submittedName>
</protein>